<feature type="transmembrane region" description="Helical" evidence="5">
    <location>
        <begin position="269"/>
        <end position="288"/>
    </location>
</feature>
<dbReference type="PROSITE" id="PS50850">
    <property type="entry name" value="MFS"/>
    <property type="match status" value="1"/>
</dbReference>
<name>A0A444RJ27_VERDA</name>
<accession>A0A444RJ27</accession>
<dbReference type="InterPro" id="IPR011701">
    <property type="entry name" value="MFS"/>
</dbReference>
<feature type="domain" description="Major facilitator superfamily (MFS) profile" evidence="6">
    <location>
        <begin position="43"/>
        <end position="509"/>
    </location>
</feature>
<dbReference type="PANTHER" id="PTHR42718:SF10">
    <property type="entry name" value="TRANSPORTER, PUTATIVE (AFU_ORTHOLOGUE AFUA_8G06760)-RELATED"/>
    <property type="match status" value="1"/>
</dbReference>
<dbReference type="AlphaFoldDB" id="A0A444RJ27"/>
<evidence type="ECO:0000256" key="2">
    <source>
        <dbReference type="ARBA" id="ARBA00022692"/>
    </source>
</evidence>
<feature type="transmembrane region" description="Helical" evidence="5">
    <location>
        <begin position="351"/>
        <end position="369"/>
    </location>
</feature>
<comment type="caution">
    <text evidence="7">The sequence shown here is derived from an EMBL/GenBank/DDBJ whole genome shotgun (WGS) entry which is preliminary data.</text>
</comment>
<dbReference type="GO" id="GO:0016020">
    <property type="term" value="C:membrane"/>
    <property type="evidence" value="ECO:0007669"/>
    <property type="project" value="UniProtKB-SubCell"/>
</dbReference>
<dbReference type="Pfam" id="PF07690">
    <property type="entry name" value="MFS_1"/>
    <property type="match status" value="1"/>
</dbReference>
<evidence type="ECO:0000256" key="5">
    <source>
        <dbReference type="SAM" id="Phobius"/>
    </source>
</evidence>
<dbReference type="EMBL" id="RSDZ01000335">
    <property type="protein sequence ID" value="RXG41098.1"/>
    <property type="molecule type" value="Genomic_DNA"/>
</dbReference>
<gene>
    <name evidence="7" type="ORF">VDGE_01883</name>
</gene>
<evidence type="ECO:0000313" key="8">
    <source>
        <dbReference type="Proteomes" id="UP000288725"/>
    </source>
</evidence>
<dbReference type="InterPro" id="IPR020846">
    <property type="entry name" value="MFS_dom"/>
</dbReference>
<dbReference type="Gene3D" id="1.20.1250.20">
    <property type="entry name" value="MFS general substrate transporter like domains"/>
    <property type="match status" value="1"/>
</dbReference>
<organism evidence="7 8">
    <name type="scientific">Verticillium dahliae</name>
    <name type="common">Verticillium wilt</name>
    <dbReference type="NCBI Taxonomy" id="27337"/>
    <lineage>
        <taxon>Eukaryota</taxon>
        <taxon>Fungi</taxon>
        <taxon>Dikarya</taxon>
        <taxon>Ascomycota</taxon>
        <taxon>Pezizomycotina</taxon>
        <taxon>Sordariomycetes</taxon>
        <taxon>Hypocreomycetidae</taxon>
        <taxon>Glomerellales</taxon>
        <taxon>Plectosphaerellaceae</taxon>
        <taxon>Verticillium</taxon>
    </lineage>
</organism>
<evidence type="ECO:0000256" key="1">
    <source>
        <dbReference type="ARBA" id="ARBA00004141"/>
    </source>
</evidence>
<feature type="transmembrane region" description="Helical" evidence="5">
    <location>
        <begin position="77"/>
        <end position="97"/>
    </location>
</feature>
<feature type="transmembrane region" description="Helical" evidence="5">
    <location>
        <begin position="239"/>
        <end position="257"/>
    </location>
</feature>
<protein>
    <recommendedName>
        <fullName evidence="6">Major facilitator superfamily (MFS) profile domain-containing protein</fullName>
    </recommendedName>
</protein>
<keyword evidence="2 5" id="KW-0812">Transmembrane</keyword>
<feature type="transmembrane region" description="Helical" evidence="5">
    <location>
        <begin position="376"/>
        <end position="397"/>
    </location>
</feature>
<dbReference type="PANTHER" id="PTHR42718">
    <property type="entry name" value="MAJOR FACILITATOR SUPERFAMILY MULTIDRUG TRANSPORTER MFSC"/>
    <property type="match status" value="1"/>
</dbReference>
<sequence length="515" mass="55148">MDSKSPPSDPANMALQAAAFQLLACPVPVTTKLQISKAKGITVIVTLAGVSFLNTMGSGILTAALPRISRDVGLSEALILWPAAVYALAAGCLLLIFGAIADVVGPKQMWVTGSFLFIVFTVAVGLAQTGLQLILFRTMLGVAISICLPTTVSLITNTFPRGTWRNVAFAMNGMGQPLGYALGLVLGGIFTDTIGWRWAYHMMAGINLCLSLASIWSLPSVRQASEKRWTRRLVEDIDWVGALIMSVALVLLLYVLAMTSSSYRMLSDAPNIALLSISVFLLASFPAWMAFQTRNGRPALLPNRLWRNAAFTSVCLSVFFCWAALNGIQYFTTLYFQEVQGTSAMTSSLQFLPHVVVGVLTNIATAYLISRVKVQTLAVVSGIITVAAPVLMATVPIDSYYWHAPFWALVLSPINPDVFFTVSNLVISDAFPADLQSLAGGVFNEVAQFGNSVGLAATAAIAASVSEHSGIENREERLMAGYRAAFWTMFAGTVAVVIIVKLGLRKGGTVGKKDV</sequence>
<keyword evidence="3 5" id="KW-1133">Transmembrane helix</keyword>
<feature type="transmembrane region" description="Helical" evidence="5">
    <location>
        <begin position="41"/>
        <end position="65"/>
    </location>
</feature>
<feature type="transmembrane region" description="Helical" evidence="5">
    <location>
        <begin position="484"/>
        <end position="504"/>
    </location>
</feature>
<proteinExistence type="predicted"/>
<evidence type="ECO:0000259" key="6">
    <source>
        <dbReference type="PROSITE" id="PS50850"/>
    </source>
</evidence>
<comment type="subcellular location">
    <subcellularLocation>
        <location evidence="1">Membrane</location>
        <topology evidence="1">Multi-pass membrane protein</topology>
    </subcellularLocation>
</comment>
<dbReference type="SUPFAM" id="SSF103473">
    <property type="entry name" value="MFS general substrate transporter"/>
    <property type="match status" value="1"/>
</dbReference>
<feature type="transmembrane region" description="Helical" evidence="5">
    <location>
        <begin position="109"/>
        <end position="128"/>
    </location>
</feature>
<feature type="transmembrane region" description="Helical" evidence="5">
    <location>
        <begin position="309"/>
        <end position="331"/>
    </location>
</feature>
<feature type="transmembrane region" description="Helical" evidence="5">
    <location>
        <begin position="134"/>
        <end position="155"/>
    </location>
</feature>
<evidence type="ECO:0000256" key="3">
    <source>
        <dbReference type="ARBA" id="ARBA00022989"/>
    </source>
</evidence>
<evidence type="ECO:0000313" key="7">
    <source>
        <dbReference type="EMBL" id="RXG41098.1"/>
    </source>
</evidence>
<dbReference type="InterPro" id="IPR036259">
    <property type="entry name" value="MFS_trans_sf"/>
</dbReference>
<dbReference type="GO" id="GO:0022857">
    <property type="term" value="F:transmembrane transporter activity"/>
    <property type="evidence" value="ECO:0007669"/>
    <property type="project" value="InterPro"/>
</dbReference>
<reference evidence="7 8" key="1">
    <citation type="submission" date="2018-12" db="EMBL/GenBank/DDBJ databases">
        <title>Genome of Verticillium dahliae isolate Getta Getta.</title>
        <authorList>
            <person name="Gardiner D.M."/>
        </authorList>
    </citation>
    <scope>NUCLEOTIDE SEQUENCE [LARGE SCALE GENOMIC DNA]</scope>
    <source>
        <strain evidence="7 8">Getta Getta</strain>
    </source>
</reference>
<evidence type="ECO:0000256" key="4">
    <source>
        <dbReference type="ARBA" id="ARBA00023136"/>
    </source>
</evidence>
<keyword evidence="4 5" id="KW-0472">Membrane</keyword>
<dbReference type="Proteomes" id="UP000288725">
    <property type="component" value="Chromosome 7"/>
</dbReference>